<feature type="transmembrane region" description="Helical" evidence="1">
    <location>
        <begin position="114"/>
        <end position="139"/>
    </location>
</feature>
<comment type="caution">
    <text evidence="2">The sequence shown here is derived from an EMBL/GenBank/DDBJ whole genome shotgun (WGS) entry which is preliminary data.</text>
</comment>
<feature type="transmembrane region" description="Helical" evidence="1">
    <location>
        <begin position="59"/>
        <end position="82"/>
    </location>
</feature>
<keyword evidence="1" id="KW-0472">Membrane</keyword>
<organism evidence="2 3">
    <name type="scientific">Acanthoscelides obtectus</name>
    <name type="common">Bean weevil</name>
    <name type="synonym">Bruchus obtectus</name>
    <dbReference type="NCBI Taxonomy" id="200917"/>
    <lineage>
        <taxon>Eukaryota</taxon>
        <taxon>Metazoa</taxon>
        <taxon>Ecdysozoa</taxon>
        <taxon>Arthropoda</taxon>
        <taxon>Hexapoda</taxon>
        <taxon>Insecta</taxon>
        <taxon>Pterygota</taxon>
        <taxon>Neoptera</taxon>
        <taxon>Endopterygota</taxon>
        <taxon>Coleoptera</taxon>
        <taxon>Polyphaga</taxon>
        <taxon>Cucujiformia</taxon>
        <taxon>Chrysomeloidea</taxon>
        <taxon>Chrysomelidae</taxon>
        <taxon>Bruchinae</taxon>
        <taxon>Bruchini</taxon>
        <taxon>Acanthoscelides</taxon>
    </lineage>
</organism>
<name>A0A9P0LDS6_ACAOB</name>
<dbReference type="OrthoDB" id="6782844at2759"/>
<sequence length="329" mass="38650">MEMLTYNLSVIPTLGEMILLFWIAYNRKKVLGLVNIVRKDSRPVISSDLEMMGRLRRKWFYANIQNMSLMLYVIFIHLYGYYPTSAGEERNMYYRFTANRLFGNWPTIINISYVFFYFAQTIIAVSTYSIAAGIVYVALTIDFQYLLLVDDLNHKVLIHQGLFSLMNNTSYQAIIYRNLKQSVKGYLRVNKFMKITVESSQNDFMFLWVVYSIGLLLFSFITIFGHFYPPSEIKLYFILTAICYAFSLEYYNKLCECPWNYWNIANRKMLLLMLTNTKEQCISCFGLIESNYSYLLTSFRVWYSIICFCSNCPNQSLKEKIAIDGPNGL</sequence>
<gene>
    <name evidence="2" type="ORF">ACAOBT_LOCUS20944</name>
</gene>
<evidence type="ECO:0000313" key="3">
    <source>
        <dbReference type="Proteomes" id="UP001152888"/>
    </source>
</evidence>
<evidence type="ECO:0000313" key="2">
    <source>
        <dbReference type="EMBL" id="CAH1992559.1"/>
    </source>
</evidence>
<feature type="transmembrane region" description="Helical" evidence="1">
    <location>
        <begin position="204"/>
        <end position="227"/>
    </location>
</feature>
<reference evidence="2" key="1">
    <citation type="submission" date="2022-03" db="EMBL/GenBank/DDBJ databases">
        <authorList>
            <person name="Sayadi A."/>
        </authorList>
    </citation>
    <scope>NUCLEOTIDE SEQUENCE</scope>
</reference>
<protein>
    <submittedName>
        <fullName evidence="2">Uncharacterized protein</fullName>
    </submittedName>
</protein>
<keyword evidence="3" id="KW-1185">Reference proteome</keyword>
<proteinExistence type="predicted"/>
<keyword evidence="1" id="KW-0812">Transmembrane</keyword>
<dbReference type="AlphaFoldDB" id="A0A9P0LDS6"/>
<dbReference type="EMBL" id="CAKOFQ010007148">
    <property type="protein sequence ID" value="CAH1992559.1"/>
    <property type="molecule type" value="Genomic_DNA"/>
</dbReference>
<dbReference type="Proteomes" id="UP001152888">
    <property type="component" value="Unassembled WGS sequence"/>
</dbReference>
<accession>A0A9P0LDS6</accession>
<feature type="transmembrane region" description="Helical" evidence="1">
    <location>
        <begin position="6"/>
        <end position="25"/>
    </location>
</feature>
<keyword evidence="1" id="KW-1133">Transmembrane helix</keyword>
<evidence type="ECO:0000256" key="1">
    <source>
        <dbReference type="SAM" id="Phobius"/>
    </source>
</evidence>